<evidence type="ECO:0000313" key="9">
    <source>
        <dbReference type="Proteomes" id="UP001178354"/>
    </source>
</evidence>
<dbReference type="Pfam" id="PF00892">
    <property type="entry name" value="EamA"/>
    <property type="match status" value="2"/>
</dbReference>
<feature type="domain" description="EamA" evidence="7">
    <location>
        <begin position="147"/>
        <end position="282"/>
    </location>
</feature>
<dbReference type="PANTHER" id="PTHR32322">
    <property type="entry name" value="INNER MEMBRANE TRANSPORTER"/>
    <property type="match status" value="1"/>
</dbReference>
<comment type="caution">
    <text evidence="8">The sequence shown here is derived from an EMBL/GenBank/DDBJ whole genome shotgun (WGS) entry which is preliminary data.</text>
</comment>
<evidence type="ECO:0000259" key="7">
    <source>
        <dbReference type="Pfam" id="PF00892"/>
    </source>
</evidence>
<accession>A0AAW8B417</accession>
<dbReference type="Proteomes" id="UP001178354">
    <property type="component" value="Unassembled WGS sequence"/>
</dbReference>
<dbReference type="InterPro" id="IPR050638">
    <property type="entry name" value="AA-Vitamin_Transporters"/>
</dbReference>
<feature type="domain" description="EamA" evidence="7">
    <location>
        <begin position="5"/>
        <end position="135"/>
    </location>
</feature>
<reference evidence="8" key="2">
    <citation type="submission" date="2023-08" db="EMBL/GenBank/DDBJ databases">
        <authorList>
            <person name="Luo J."/>
        </authorList>
    </citation>
    <scope>NUCLEOTIDE SEQUENCE</scope>
    <source>
        <strain evidence="8">DSM 25064</strain>
    </source>
</reference>
<feature type="transmembrane region" description="Helical" evidence="6">
    <location>
        <begin position="187"/>
        <end position="207"/>
    </location>
</feature>
<gene>
    <name evidence="8" type="ORF">Q8A57_02700</name>
</gene>
<comment type="similarity">
    <text evidence="2">Belongs to the EamA transporter family.</text>
</comment>
<protein>
    <submittedName>
        <fullName evidence="8">DMT family transporter</fullName>
    </submittedName>
</protein>
<feature type="transmembrane region" description="Helical" evidence="6">
    <location>
        <begin position="121"/>
        <end position="139"/>
    </location>
</feature>
<reference evidence="8" key="1">
    <citation type="journal article" date="2010" name="Int. J. Syst. Evol. Microbiol.">
        <title>Porticoccus litoralis gen. nov., sp. nov., a gammaproteobacterium isolated from the Yellow Sea.</title>
        <authorList>
            <person name="Oh H.M."/>
            <person name="Kim H."/>
            <person name="Kim K.M."/>
            <person name="Min G.S."/>
            <person name="Cho J.C."/>
        </authorList>
    </citation>
    <scope>NUCLEOTIDE SEQUENCE</scope>
    <source>
        <strain evidence="8">DSM 25064</strain>
    </source>
</reference>
<feature type="transmembrane region" description="Helical" evidence="6">
    <location>
        <begin position="90"/>
        <end position="109"/>
    </location>
</feature>
<dbReference type="InterPro" id="IPR037185">
    <property type="entry name" value="EmrE-like"/>
</dbReference>
<keyword evidence="5 6" id="KW-0472">Membrane</keyword>
<organism evidence="8 9">
    <name type="scientific">Porticoccus litoralis</name>
    <dbReference type="NCBI Taxonomy" id="434086"/>
    <lineage>
        <taxon>Bacteria</taxon>
        <taxon>Pseudomonadati</taxon>
        <taxon>Pseudomonadota</taxon>
        <taxon>Gammaproteobacteria</taxon>
        <taxon>Cellvibrionales</taxon>
        <taxon>Porticoccaceae</taxon>
        <taxon>Porticoccus</taxon>
    </lineage>
</organism>
<evidence type="ECO:0000256" key="5">
    <source>
        <dbReference type="ARBA" id="ARBA00023136"/>
    </source>
</evidence>
<keyword evidence="3 6" id="KW-0812">Transmembrane</keyword>
<dbReference type="InterPro" id="IPR000620">
    <property type="entry name" value="EamA_dom"/>
</dbReference>
<keyword evidence="9" id="KW-1185">Reference proteome</keyword>
<proteinExistence type="inferred from homology"/>
<evidence type="ECO:0000256" key="3">
    <source>
        <dbReference type="ARBA" id="ARBA00022692"/>
    </source>
</evidence>
<feature type="transmembrane region" description="Helical" evidence="6">
    <location>
        <begin position="36"/>
        <end position="57"/>
    </location>
</feature>
<evidence type="ECO:0000256" key="2">
    <source>
        <dbReference type="ARBA" id="ARBA00007362"/>
    </source>
</evidence>
<dbReference type="GO" id="GO:0016020">
    <property type="term" value="C:membrane"/>
    <property type="evidence" value="ECO:0007669"/>
    <property type="project" value="UniProtKB-SubCell"/>
</dbReference>
<feature type="transmembrane region" description="Helical" evidence="6">
    <location>
        <begin position="213"/>
        <end position="234"/>
    </location>
</feature>
<evidence type="ECO:0000256" key="1">
    <source>
        <dbReference type="ARBA" id="ARBA00004141"/>
    </source>
</evidence>
<evidence type="ECO:0000256" key="6">
    <source>
        <dbReference type="SAM" id="Phobius"/>
    </source>
</evidence>
<evidence type="ECO:0000256" key="4">
    <source>
        <dbReference type="ARBA" id="ARBA00022989"/>
    </source>
</evidence>
<dbReference type="PANTHER" id="PTHR32322:SF2">
    <property type="entry name" value="EAMA DOMAIN-CONTAINING PROTEIN"/>
    <property type="match status" value="1"/>
</dbReference>
<evidence type="ECO:0000313" key="8">
    <source>
        <dbReference type="EMBL" id="MDP1519868.1"/>
    </source>
</evidence>
<sequence>MRVQLAYLLVIMIWATTPLSIKLGGQSFSPMAGLSLRILLAVLVGSVICTIGGYAGLNIRRHWKLYAAASLGIFPNMALIYVAADYISSGLISLMFGLAPFFTAVLTRPILGESVLQPRKLLAIALAVVGLVFIFYDRARMGEHGAIGIGLMLLSNVVFSSSSLLIKKLNKTMTVPPMEQALGSMAFSLPGLLITWVAITGVGPIHYTPIGLASLLYLSLFASLVGFAAYYYILNHMAVETVSLIPLITPILAMLLGVWAVDEVVTLTMLAGAGLILVALVIHQKLWVLLARGKKPQADNEQAVEH</sequence>
<comment type="subcellular location">
    <subcellularLocation>
        <location evidence="1">Membrane</location>
        <topology evidence="1">Multi-pass membrane protein</topology>
    </subcellularLocation>
</comment>
<dbReference type="SUPFAM" id="SSF103481">
    <property type="entry name" value="Multidrug resistance efflux transporter EmrE"/>
    <property type="match status" value="2"/>
</dbReference>
<keyword evidence="4 6" id="KW-1133">Transmembrane helix</keyword>
<feature type="transmembrane region" description="Helical" evidence="6">
    <location>
        <begin position="241"/>
        <end position="261"/>
    </location>
</feature>
<feature type="transmembrane region" description="Helical" evidence="6">
    <location>
        <begin position="145"/>
        <end position="166"/>
    </location>
</feature>
<feature type="transmembrane region" description="Helical" evidence="6">
    <location>
        <begin position="64"/>
        <end position="84"/>
    </location>
</feature>
<name>A0AAW8B417_9GAMM</name>
<feature type="transmembrane region" description="Helical" evidence="6">
    <location>
        <begin position="267"/>
        <end position="290"/>
    </location>
</feature>
<dbReference type="AlphaFoldDB" id="A0AAW8B417"/>
<dbReference type="RefSeq" id="WP_305169379.1">
    <property type="nucleotide sequence ID" value="NZ_JAUUUU010000001.1"/>
</dbReference>
<dbReference type="EMBL" id="JAUUUU010000001">
    <property type="protein sequence ID" value="MDP1519868.1"/>
    <property type="molecule type" value="Genomic_DNA"/>
</dbReference>